<proteinExistence type="predicted"/>
<dbReference type="Proteomes" id="UP000826195">
    <property type="component" value="Unassembled WGS sequence"/>
</dbReference>
<reference evidence="1 2" key="1">
    <citation type="journal article" date="2021" name="J. Hered.">
        <title>A chromosome-level genome assembly of the parasitoid wasp, Cotesia glomerata (Hymenoptera: Braconidae).</title>
        <authorList>
            <person name="Pinto B.J."/>
            <person name="Weis J.J."/>
            <person name="Gamble T."/>
            <person name="Ode P.J."/>
            <person name="Paul R."/>
            <person name="Zaspel J.M."/>
        </authorList>
    </citation>
    <scope>NUCLEOTIDE SEQUENCE [LARGE SCALE GENOMIC DNA]</scope>
    <source>
        <strain evidence="1">CgM1</strain>
    </source>
</reference>
<evidence type="ECO:0000313" key="1">
    <source>
        <dbReference type="EMBL" id="KAH0550108.1"/>
    </source>
</evidence>
<name>A0AAV7IEM7_COTGL</name>
<accession>A0AAV7IEM7</accession>
<dbReference type="EMBL" id="JAHXZJ010001864">
    <property type="protein sequence ID" value="KAH0550108.1"/>
    <property type="molecule type" value="Genomic_DNA"/>
</dbReference>
<comment type="caution">
    <text evidence="1">The sequence shown here is derived from an EMBL/GenBank/DDBJ whole genome shotgun (WGS) entry which is preliminary data.</text>
</comment>
<keyword evidence="2" id="KW-1185">Reference proteome</keyword>
<sequence>MSWYTRKKETTESALDDGAKQRVLAPLIPFNKKLKVYALFYLELFSCFALVYDLNHWRVTYFPSNEQHKLYFPSAVSSALQRLTPKDNEILININMKRHFSICGRSKVINYGLVHFFSSLNCLKTELRIEVKGKF</sequence>
<gene>
    <name evidence="1" type="ORF">KQX54_017436</name>
</gene>
<protein>
    <submittedName>
        <fullName evidence="1">Uncharacterized protein</fullName>
    </submittedName>
</protein>
<organism evidence="1 2">
    <name type="scientific">Cotesia glomerata</name>
    <name type="common">Lepidopteran parasitic wasp</name>
    <name type="synonym">Apanteles glomeratus</name>
    <dbReference type="NCBI Taxonomy" id="32391"/>
    <lineage>
        <taxon>Eukaryota</taxon>
        <taxon>Metazoa</taxon>
        <taxon>Ecdysozoa</taxon>
        <taxon>Arthropoda</taxon>
        <taxon>Hexapoda</taxon>
        <taxon>Insecta</taxon>
        <taxon>Pterygota</taxon>
        <taxon>Neoptera</taxon>
        <taxon>Endopterygota</taxon>
        <taxon>Hymenoptera</taxon>
        <taxon>Apocrita</taxon>
        <taxon>Ichneumonoidea</taxon>
        <taxon>Braconidae</taxon>
        <taxon>Microgastrinae</taxon>
        <taxon>Cotesia</taxon>
    </lineage>
</organism>
<evidence type="ECO:0000313" key="2">
    <source>
        <dbReference type="Proteomes" id="UP000826195"/>
    </source>
</evidence>
<dbReference type="AlphaFoldDB" id="A0AAV7IEM7"/>